<keyword evidence="5" id="KW-1185">Reference proteome</keyword>
<accession>A0A1T5D8J6</accession>
<evidence type="ECO:0000313" key="4">
    <source>
        <dbReference type="EMBL" id="SKB67989.1"/>
    </source>
</evidence>
<dbReference type="GO" id="GO:0033922">
    <property type="term" value="F:peptidoglycan beta-N-acetylmuramidase activity"/>
    <property type="evidence" value="ECO:0007669"/>
    <property type="project" value="InterPro"/>
</dbReference>
<evidence type="ECO:0000256" key="1">
    <source>
        <dbReference type="SAM" id="SignalP"/>
    </source>
</evidence>
<reference evidence="4 5" key="1">
    <citation type="submission" date="2017-02" db="EMBL/GenBank/DDBJ databases">
        <authorList>
            <person name="Peterson S.W."/>
        </authorList>
    </citation>
    <scope>NUCLEOTIDE SEQUENCE [LARGE SCALE GENOMIC DNA]</scope>
    <source>
        <strain evidence="4 5">DSM 22899</strain>
    </source>
</reference>
<feature type="domain" description="Peptidoglycan beta-N-acetylmuramidase NamZ N-terminal" evidence="2">
    <location>
        <begin position="51"/>
        <end position="258"/>
    </location>
</feature>
<dbReference type="STRING" id="623280.SAMN05660226_02603"/>
<dbReference type="InterPro" id="IPR008302">
    <property type="entry name" value="NamZ"/>
</dbReference>
<organism evidence="4 5">
    <name type="scientific">Parapedobacter luteus</name>
    <dbReference type="NCBI Taxonomy" id="623280"/>
    <lineage>
        <taxon>Bacteria</taxon>
        <taxon>Pseudomonadati</taxon>
        <taxon>Bacteroidota</taxon>
        <taxon>Sphingobacteriia</taxon>
        <taxon>Sphingobacteriales</taxon>
        <taxon>Sphingobacteriaceae</taxon>
        <taxon>Parapedobacter</taxon>
    </lineage>
</organism>
<gene>
    <name evidence="4" type="ORF">SAMN05660226_02603</name>
</gene>
<dbReference type="Pfam" id="PF20732">
    <property type="entry name" value="NamZ_C"/>
    <property type="match status" value="1"/>
</dbReference>
<name>A0A1T5D8J6_9SPHI</name>
<dbReference type="Gene3D" id="3.40.50.12170">
    <property type="entry name" value="Uncharacterised protein PF07075, DUF1343"/>
    <property type="match status" value="1"/>
</dbReference>
<keyword evidence="1" id="KW-0732">Signal</keyword>
<dbReference type="PANTHER" id="PTHR42915">
    <property type="entry name" value="HYPOTHETICAL 460 KDA PROTEIN IN FEUA-SIGW INTERGENIC REGION [PRECURSOR]"/>
    <property type="match status" value="1"/>
</dbReference>
<feature type="domain" description="Peptidoglycan beta-N-acetylmuramidase NamZ C-terminal" evidence="3">
    <location>
        <begin position="263"/>
        <end position="420"/>
    </location>
</feature>
<dbReference type="PIRSF" id="PIRSF016719">
    <property type="entry name" value="UCP016719"/>
    <property type="match status" value="1"/>
</dbReference>
<dbReference type="OrthoDB" id="9801061at2"/>
<protein>
    <submittedName>
        <fullName evidence="4">Uncharacterized conserved protein YbbC, DUF1343 family</fullName>
    </submittedName>
</protein>
<dbReference type="Pfam" id="PF07075">
    <property type="entry name" value="NamZ_N"/>
    <property type="match status" value="1"/>
</dbReference>
<feature type="chain" id="PRO_5013273208" evidence="1">
    <location>
        <begin position="20"/>
        <end position="420"/>
    </location>
</feature>
<dbReference type="InterPro" id="IPR048502">
    <property type="entry name" value="NamZ_N"/>
</dbReference>
<evidence type="ECO:0000259" key="3">
    <source>
        <dbReference type="Pfam" id="PF20732"/>
    </source>
</evidence>
<dbReference type="EMBL" id="FUYS01000006">
    <property type="protein sequence ID" value="SKB67989.1"/>
    <property type="molecule type" value="Genomic_DNA"/>
</dbReference>
<sequence>MFAMLVSIWLSWMPLVADAVDAVSGAAEPAVLCGADRLFGEYIHLISGKRVALVSNHSGRLADGTHLADALYAHPDVQLEVLFGMEFDIRSNDYAIPRDPQKTIDTPTGVTKYSLYGDIHKPTAAMLGEAEVIVFDIQEVGLRFYEHVNILGFVMEAAAEQGLEVIVLDRPNPLNGIDMDGFVTDDKYRYTFGAYGKIPIRHGMTMGELAKLYIGERLLRVEDAPKLHVVPMKGWRRSMWFDDTGLPWRKPSPNLLTLDAVMAYEGTCLFEGFNVSEGRGTARPFEYIGAPWLDNFQVVRLMDSLGFDGVDFESVTFEPTQMPFLSRPPEFNETHCNGVYLRIRDRNVSAGYRIGIALVWAINRLHPDKLVWNEQVLYRLTGTDRLISMIKAGKTPADIYQSWEAEVTHFKQMRTPYLMY</sequence>
<dbReference type="Proteomes" id="UP000190541">
    <property type="component" value="Unassembled WGS sequence"/>
</dbReference>
<dbReference type="Gene3D" id="3.90.1150.140">
    <property type="match status" value="1"/>
</dbReference>
<proteinExistence type="predicted"/>
<evidence type="ECO:0000313" key="5">
    <source>
        <dbReference type="Proteomes" id="UP000190541"/>
    </source>
</evidence>
<dbReference type="PANTHER" id="PTHR42915:SF1">
    <property type="entry name" value="PEPTIDOGLYCAN BETA-N-ACETYLMURAMIDASE NAMZ"/>
    <property type="match status" value="1"/>
</dbReference>
<dbReference type="AlphaFoldDB" id="A0A1T5D8J6"/>
<feature type="signal peptide" evidence="1">
    <location>
        <begin position="1"/>
        <end position="19"/>
    </location>
</feature>
<dbReference type="InterPro" id="IPR048503">
    <property type="entry name" value="NamZ_C"/>
</dbReference>
<evidence type="ECO:0000259" key="2">
    <source>
        <dbReference type="Pfam" id="PF07075"/>
    </source>
</evidence>